<reference evidence="2 3" key="1">
    <citation type="submission" date="2018-04" db="EMBL/GenBank/DDBJ databases">
        <authorList>
            <person name="Vogel A."/>
        </authorList>
    </citation>
    <scope>NUCLEOTIDE SEQUENCE [LARGE SCALE GENOMIC DNA]</scope>
</reference>
<evidence type="ECO:0000256" key="1">
    <source>
        <dbReference type="SAM" id="MobiDB-lite"/>
    </source>
</evidence>
<feature type="compositionally biased region" description="Basic and acidic residues" evidence="1">
    <location>
        <begin position="349"/>
        <end position="359"/>
    </location>
</feature>
<dbReference type="EMBL" id="OOIL02006492">
    <property type="protein sequence ID" value="VFQ97339.1"/>
    <property type="molecule type" value="Genomic_DNA"/>
</dbReference>
<feature type="region of interest" description="Disordered" evidence="1">
    <location>
        <begin position="349"/>
        <end position="401"/>
    </location>
</feature>
<accession>A0A484N8X1</accession>
<dbReference type="AlphaFoldDB" id="A0A484N8X1"/>
<evidence type="ECO:0000313" key="2">
    <source>
        <dbReference type="EMBL" id="VFQ97339.1"/>
    </source>
</evidence>
<dbReference type="Proteomes" id="UP000595140">
    <property type="component" value="Unassembled WGS sequence"/>
</dbReference>
<gene>
    <name evidence="2" type="ORF">CCAM_LOCUS39115</name>
</gene>
<sequence>MQKKLQLPNSGIEIGKLSSKNLDWKTIGISGQIPSSSAKKAVLKNDYKLVLELVIACLECGSGGHVDDINQERAFIINALITRTKENSAKHFFNSISNHLGKRKQKYLCQGLYLGYILESMGVASEGKKYDARYWLYYLSSKGENRASSTAGDEGSSDNVLIVSLKKSSKRKLVVSPSPSAEAPQNLALVNLDEEEEVPAHGELQKKKKRRISSPSTSGNANLDELLYYDWRAWKVGNSADQLIEWDQQLKNEKVIKRCLGLPINHCCEQFLDDNWIDMEATAEDFQIFPETSPAFETVLPEAVQEDANSPLQEQNQEISNEELQQLLQSQVLEILTTPCEISKSTELEIREKSNENMEKSTPPETNEARQEDSAVEVQRSFAEAEGEGQIARLEASEPPVTILEQQAEDEVRDSLSREISNYANKETEEESVKTLKIDQEEVEQGDDVESLPLQLFHRVPSSKQQSNPQNSIQHLSNTECDGTEAIGTIVSYFTNDAQTEERYNNLKRIQEECGVMQGIGEIAESSKRKKK</sequence>
<organism evidence="2 3">
    <name type="scientific">Cuscuta campestris</name>
    <dbReference type="NCBI Taxonomy" id="132261"/>
    <lineage>
        <taxon>Eukaryota</taxon>
        <taxon>Viridiplantae</taxon>
        <taxon>Streptophyta</taxon>
        <taxon>Embryophyta</taxon>
        <taxon>Tracheophyta</taxon>
        <taxon>Spermatophyta</taxon>
        <taxon>Magnoliopsida</taxon>
        <taxon>eudicotyledons</taxon>
        <taxon>Gunneridae</taxon>
        <taxon>Pentapetalae</taxon>
        <taxon>asterids</taxon>
        <taxon>lamiids</taxon>
        <taxon>Solanales</taxon>
        <taxon>Convolvulaceae</taxon>
        <taxon>Cuscuteae</taxon>
        <taxon>Cuscuta</taxon>
        <taxon>Cuscuta subgen. Grammica</taxon>
        <taxon>Cuscuta sect. Cleistogrammica</taxon>
    </lineage>
</organism>
<name>A0A484N8X1_9ASTE</name>
<evidence type="ECO:0000313" key="3">
    <source>
        <dbReference type="Proteomes" id="UP000595140"/>
    </source>
</evidence>
<proteinExistence type="predicted"/>
<keyword evidence="3" id="KW-1185">Reference proteome</keyword>
<protein>
    <submittedName>
        <fullName evidence="2">Uncharacterized protein</fullName>
    </submittedName>
</protein>